<dbReference type="SUPFAM" id="SSF53756">
    <property type="entry name" value="UDP-Glycosyltransferase/glycogen phosphorylase"/>
    <property type="match status" value="1"/>
</dbReference>
<evidence type="ECO:0000259" key="1">
    <source>
        <dbReference type="Pfam" id="PF00534"/>
    </source>
</evidence>
<dbReference type="Proteomes" id="UP001164935">
    <property type="component" value="Chromosome"/>
</dbReference>
<dbReference type="GO" id="GO:0016757">
    <property type="term" value="F:glycosyltransferase activity"/>
    <property type="evidence" value="ECO:0007669"/>
    <property type="project" value="InterPro"/>
</dbReference>
<dbReference type="Pfam" id="PF00534">
    <property type="entry name" value="Glycos_transf_1"/>
    <property type="match status" value="1"/>
</dbReference>
<dbReference type="PANTHER" id="PTHR12526">
    <property type="entry name" value="GLYCOSYLTRANSFERASE"/>
    <property type="match status" value="1"/>
</dbReference>
<dbReference type="GO" id="GO:1901135">
    <property type="term" value="P:carbohydrate derivative metabolic process"/>
    <property type="evidence" value="ECO:0007669"/>
    <property type="project" value="UniProtKB-ARBA"/>
</dbReference>
<feature type="domain" description="Glycosyl transferase family 1" evidence="1">
    <location>
        <begin position="166"/>
        <end position="319"/>
    </location>
</feature>
<gene>
    <name evidence="2" type="ORF">M0220_07605</name>
</gene>
<dbReference type="InterPro" id="IPR001296">
    <property type="entry name" value="Glyco_trans_1"/>
</dbReference>
<dbReference type="CDD" id="cd03801">
    <property type="entry name" value="GT4_PimA-like"/>
    <property type="match status" value="1"/>
</dbReference>
<dbReference type="EMBL" id="CP096973">
    <property type="protein sequence ID" value="UYO75995.1"/>
    <property type="molecule type" value="Genomic_DNA"/>
</dbReference>
<dbReference type="PANTHER" id="PTHR12526:SF636">
    <property type="entry name" value="BLL3647 PROTEIN"/>
    <property type="match status" value="1"/>
</dbReference>
<dbReference type="Gene3D" id="3.40.50.2000">
    <property type="entry name" value="Glycogen Phosphorylase B"/>
    <property type="match status" value="2"/>
</dbReference>
<name>A0AA46YS12_9GAMM</name>
<evidence type="ECO:0000313" key="3">
    <source>
        <dbReference type="Proteomes" id="UP001164935"/>
    </source>
</evidence>
<protein>
    <submittedName>
        <fullName evidence="2">Glycosyltransferase family 4 protein</fullName>
    </submittedName>
</protein>
<accession>A0AA46YS12</accession>
<proteinExistence type="predicted"/>
<keyword evidence="3" id="KW-1185">Reference proteome</keyword>
<organism evidence="2 3">
    <name type="scientific">Halomonas qinghailakensis</name>
    <dbReference type="NCBI Taxonomy" id="2937790"/>
    <lineage>
        <taxon>Bacteria</taxon>
        <taxon>Pseudomonadati</taxon>
        <taxon>Pseudomonadota</taxon>
        <taxon>Gammaproteobacteria</taxon>
        <taxon>Oceanospirillales</taxon>
        <taxon>Halomonadaceae</taxon>
        <taxon>Halomonas</taxon>
    </lineage>
</organism>
<dbReference type="RefSeq" id="WP_030071682.1">
    <property type="nucleotide sequence ID" value="NZ_CP096973.1"/>
</dbReference>
<reference evidence="2" key="1">
    <citation type="submission" date="2022-05" db="EMBL/GenBank/DDBJ databases">
        <title>Complete sequence of a novel PHA-producing Halomonas strain.</title>
        <authorList>
            <person name="Zheng Z."/>
        </authorList>
    </citation>
    <scope>NUCLEOTIDE SEQUENCE</scope>
    <source>
        <strain evidence="2">ZZQ-149</strain>
    </source>
</reference>
<dbReference type="KEGG" id="hqn:M0220_07605"/>
<dbReference type="AlphaFoldDB" id="A0AA46YS12"/>
<evidence type="ECO:0000313" key="2">
    <source>
        <dbReference type="EMBL" id="UYO75995.1"/>
    </source>
</evidence>
<sequence length="349" mass="39118">MHIIHVNLAKGFRGGERQTALLIQALQRHVDQQTLVCRKDSPLRNELLCIENLRFVDANQQIAGHRQAGHASVVHAHEAKAVHWAWLHKRIYGTPYVLTRRVDTPIKDKLVNRLFYSDADCCVAISSIIRQQLSCWSKHDVLTIPSAMTGFTADPEVAAHFRASYPGRFIVGHIGALVDRHKGQRILLEAAARLQHSHPEVLFVFFGRGEDEEALHSESSHLKNVVWAGFKSNIGDFIPALDLFVFPSRNEGLGSVLLDVMDANVPIIASNVGGIPDLIKNGETGILVTPGSTEEIESWIVKLVKNKSMRESFVENARHLLEFYSKEKMAESYLDAYEGAVLNERFFKS</sequence>